<evidence type="ECO:0000256" key="1">
    <source>
        <dbReference type="SAM" id="SignalP"/>
    </source>
</evidence>
<protein>
    <recommendedName>
        <fullName evidence="2">DUF7948 domain-containing protein</fullName>
    </recommendedName>
</protein>
<sequence length="518" mass="57277">MIKFYTLFSILFLAYFSAQTTENNFEPSFQENKGQIVDQNGNQNPAVLYLFNSNGLNVQLKKNGFSYDFYEVEKTEKKVNNQKKTSSVQNLSEIEKFDYKSIYHRIDIELLNSNPNASIVGVGKSSYFENYYQTKQNGEIINVKDVHLYKKVTYKNIYPEIDLEFEGSLDSTTPIKYNFIVKPGGNVSDIKLKISGGANILKNNEISISTKFGEVIEKIPASWIKGKENSKIPVNFIALVESVYGLSISKPFDTSKTLIIDPVPVRIWGSFFGGNGEDQVKVKTDFQNFVYVIGASTSTNNIATSGAYQTNMAGSVDGVISKITENGQKLWATYYGGIYSDVTRDIGFDAASNIYVTGYTSVLTPTIPNNPYNDDAFVLKLNSNGAFIFNKYFGGSNDDDAYSIFVNNSSIYIAGETRSINLPAVNTYQVTKVSTGGFSDAFLAKYDLDGNFLWTTYFGGSNGASTFTKIMAVENNTLEIIGNTTSTQIPMVNPIQGNNAANNVSTNIFYAKISDNGT</sequence>
<dbReference type="InterPro" id="IPR057708">
    <property type="entry name" value="DUF7948"/>
</dbReference>
<proteinExistence type="predicted"/>
<feature type="domain" description="DUF7948" evidence="2">
    <location>
        <begin position="29"/>
        <end position="263"/>
    </location>
</feature>
<dbReference type="EMBL" id="JABSNO010000012">
    <property type="protein sequence ID" value="NRS92808.1"/>
    <property type="molecule type" value="Genomic_DNA"/>
</dbReference>
<keyword evidence="1" id="KW-0732">Signal</keyword>
<gene>
    <name evidence="3" type="ORF">HNQ03_001888</name>
</gene>
<dbReference type="InterPro" id="IPR052918">
    <property type="entry name" value="Motility_Chemotaxis_Reg"/>
</dbReference>
<evidence type="ECO:0000313" key="4">
    <source>
        <dbReference type="Proteomes" id="UP000610746"/>
    </source>
</evidence>
<name>A0A8J8K8A7_9FLAO</name>
<dbReference type="PANTHER" id="PTHR35580">
    <property type="entry name" value="CELL SURFACE GLYCOPROTEIN (S-LAYER PROTEIN)-LIKE PROTEIN"/>
    <property type="match status" value="1"/>
</dbReference>
<dbReference type="Proteomes" id="UP000610746">
    <property type="component" value="Unassembled WGS sequence"/>
</dbReference>
<dbReference type="PANTHER" id="PTHR35580:SF1">
    <property type="entry name" value="PHYTASE-LIKE DOMAIN-CONTAINING PROTEIN"/>
    <property type="match status" value="1"/>
</dbReference>
<organism evidence="3 4">
    <name type="scientific">Frigoriflavimonas asaccharolytica</name>
    <dbReference type="NCBI Taxonomy" id="2735899"/>
    <lineage>
        <taxon>Bacteria</taxon>
        <taxon>Pseudomonadati</taxon>
        <taxon>Bacteroidota</taxon>
        <taxon>Flavobacteriia</taxon>
        <taxon>Flavobacteriales</taxon>
        <taxon>Weeksellaceae</taxon>
        <taxon>Frigoriflavimonas</taxon>
    </lineage>
</organism>
<dbReference type="Pfam" id="PF25778">
    <property type="entry name" value="DUF7948"/>
    <property type="match status" value="1"/>
</dbReference>
<evidence type="ECO:0000313" key="3">
    <source>
        <dbReference type="EMBL" id="NRS92808.1"/>
    </source>
</evidence>
<reference evidence="3" key="1">
    <citation type="submission" date="2020-05" db="EMBL/GenBank/DDBJ databases">
        <title>Genomic Encyclopedia of Type Strains, Phase IV (KMG-V): Genome sequencing to study the core and pangenomes of soil and plant-associated prokaryotes.</title>
        <authorList>
            <person name="Whitman W."/>
        </authorList>
    </citation>
    <scope>NUCLEOTIDE SEQUENCE</scope>
    <source>
        <strain evidence="3">16F</strain>
    </source>
</reference>
<dbReference type="SUPFAM" id="SSF101898">
    <property type="entry name" value="NHL repeat"/>
    <property type="match status" value="1"/>
</dbReference>
<dbReference type="Pfam" id="PF06739">
    <property type="entry name" value="SBBP"/>
    <property type="match status" value="1"/>
</dbReference>
<accession>A0A8J8K8A7</accession>
<feature type="chain" id="PRO_5035192507" description="DUF7948 domain-containing protein" evidence="1">
    <location>
        <begin position="21"/>
        <end position="518"/>
    </location>
</feature>
<dbReference type="RefSeq" id="WP_173779395.1">
    <property type="nucleotide sequence ID" value="NZ_JABSNO010000012.1"/>
</dbReference>
<evidence type="ECO:0000259" key="2">
    <source>
        <dbReference type="Pfam" id="PF25778"/>
    </source>
</evidence>
<dbReference type="InterPro" id="IPR010620">
    <property type="entry name" value="SBBP_repeat"/>
</dbReference>
<dbReference type="AlphaFoldDB" id="A0A8J8K8A7"/>
<feature type="signal peptide" evidence="1">
    <location>
        <begin position="1"/>
        <end position="20"/>
    </location>
</feature>
<comment type="caution">
    <text evidence="3">The sequence shown here is derived from an EMBL/GenBank/DDBJ whole genome shotgun (WGS) entry which is preliminary data.</text>
</comment>
<keyword evidence="4" id="KW-1185">Reference proteome</keyword>